<feature type="region of interest" description="Disordered" evidence="1">
    <location>
        <begin position="1"/>
        <end position="64"/>
    </location>
</feature>
<reference evidence="2 3" key="1">
    <citation type="submission" date="2024-02" db="EMBL/GenBank/DDBJ databases">
        <authorList>
            <person name="Chen Y."/>
            <person name="Shah S."/>
            <person name="Dougan E. K."/>
            <person name="Thang M."/>
            <person name="Chan C."/>
        </authorList>
    </citation>
    <scope>NUCLEOTIDE SEQUENCE [LARGE SCALE GENOMIC DNA]</scope>
</reference>
<gene>
    <name evidence="2" type="ORF">CCMP2556_LOCUS12804</name>
</gene>
<proteinExistence type="predicted"/>
<organism evidence="2 3">
    <name type="scientific">Durusdinium trenchii</name>
    <dbReference type="NCBI Taxonomy" id="1381693"/>
    <lineage>
        <taxon>Eukaryota</taxon>
        <taxon>Sar</taxon>
        <taxon>Alveolata</taxon>
        <taxon>Dinophyceae</taxon>
        <taxon>Suessiales</taxon>
        <taxon>Symbiodiniaceae</taxon>
        <taxon>Durusdinium</taxon>
    </lineage>
</organism>
<evidence type="ECO:0000313" key="3">
    <source>
        <dbReference type="Proteomes" id="UP001642484"/>
    </source>
</evidence>
<comment type="caution">
    <text evidence="2">The sequence shown here is derived from an EMBL/GenBank/DDBJ whole genome shotgun (WGS) entry which is preliminary data.</text>
</comment>
<accession>A0ABP0JS08</accession>
<protein>
    <submittedName>
        <fullName evidence="2">Uncharacterized protein</fullName>
    </submittedName>
</protein>
<evidence type="ECO:0000313" key="2">
    <source>
        <dbReference type="EMBL" id="CAK9017245.1"/>
    </source>
</evidence>
<dbReference type="EMBL" id="CAXAMN010006334">
    <property type="protein sequence ID" value="CAK9017245.1"/>
    <property type="molecule type" value="Genomic_DNA"/>
</dbReference>
<evidence type="ECO:0000256" key="1">
    <source>
        <dbReference type="SAM" id="MobiDB-lite"/>
    </source>
</evidence>
<feature type="non-terminal residue" evidence="2">
    <location>
        <position position="158"/>
    </location>
</feature>
<sequence length="158" mass="18200">MPTMKKPAADKGKGMYNTVKRPAAAALPVDREKKAKHGEEEPEESEAESQVQPPSLTEEALRNHQRKKKALLRGWVLDKGTIGQCYRQSITTISMNYKEGLEESWFTKQEALQKWGPEELKERLKKGTIEARRNPLDKTYFEFKSVVHKKSKMAERNK</sequence>
<dbReference type="Proteomes" id="UP001642484">
    <property type="component" value="Unassembled WGS sequence"/>
</dbReference>
<name>A0ABP0JS08_9DINO</name>
<feature type="compositionally biased region" description="Basic and acidic residues" evidence="1">
    <location>
        <begin position="29"/>
        <end position="39"/>
    </location>
</feature>
<keyword evidence="3" id="KW-1185">Reference proteome</keyword>